<dbReference type="Pfam" id="PF16778">
    <property type="entry name" value="Phage_tail_APC"/>
    <property type="match status" value="1"/>
</dbReference>
<organism evidence="2 3">
    <name type="scientific">Pseudomonas putida</name>
    <name type="common">Arthrobacter siderocapsulatus</name>
    <dbReference type="NCBI Taxonomy" id="303"/>
    <lineage>
        <taxon>Bacteria</taxon>
        <taxon>Pseudomonadati</taxon>
        <taxon>Pseudomonadota</taxon>
        <taxon>Gammaproteobacteria</taxon>
        <taxon>Pseudomonadales</taxon>
        <taxon>Pseudomonadaceae</taxon>
        <taxon>Pseudomonas</taxon>
    </lineage>
</organism>
<dbReference type="InterPro" id="IPR031893">
    <property type="entry name" value="Phage_tail_APC"/>
</dbReference>
<evidence type="ECO:0000313" key="2">
    <source>
        <dbReference type="EMBL" id="ROQ49960.1"/>
    </source>
</evidence>
<name>A0A9X8HJS7_PSEPU</name>
<evidence type="ECO:0000313" key="3">
    <source>
        <dbReference type="Proteomes" id="UP000269115"/>
    </source>
</evidence>
<dbReference type="EMBL" id="RJUR01000013">
    <property type="protein sequence ID" value="ROQ49960.1"/>
    <property type="molecule type" value="Genomic_DNA"/>
</dbReference>
<gene>
    <name evidence="2" type="ORF">EDF85_2747</name>
</gene>
<evidence type="ECO:0000259" key="1">
    <source>
        <dbReference type="Pfam" id="PF16778"/>
    </source>
</evidence>
<feature type="domain" description="Phage tail assembly chaperone-like" evidence="1">
    <location>
        <begin position="71"/>
        <end position="137"/>
    </location>
</feature>
<dbReference type="Proteomes" id="UP000269115">
    <property type="component" value="Unassembled WGS sequence"/>
</dbReference>
<protein>
    <submittedName>
        <fullName evidence="2">Phage tail assembly chaperone</fullName>
    </submittedName>
</protein>
<dbReference type="AlphaFoldDB" id="A0A9X8HJS7"/>
<reference evidence="2 3" key="1">
    <citation type="submission" date="2018-11" db="EMBL/GenBank/DDBJ databases">
        <title>Genomic analyses of the natural microbiome of Caenorhabditis elegans.</title>
        <authorList>
            <person name="Samuel B."/>
        </authorList>
    </citation>
    <scope>NUCLEOTIDE SEQUENCE [LARGE SCALE GENOMIC DNA]</scope>
    <source>
        <strain evidence="2 3">BIGb0473</strain>
    </source>
</reference>
<sequence length="145" mass="16534">MQRYYSLSTATTYLEGIHLEMPPDARPITEALFLDVIANPDPSKVRSHDPDGLPILIEPPPVVLTLEQHSARERAGRDSQIGATEWLVTRHRDELDMQLTTSLSAEQFAELLQYRQALRDWPQSELFPVSEHRPVPPLWLESISP</sequence>
<proteinExistence type="predicted"/>
<dbReference type="RefSeq" id="WP_100633088.1">
    <property type="nucleotide sequence ID" value="NZ_RJUR01000013.1"/>
</dbReference>
<comment type="caution">
    <text evidence="2">The sequence shown here is derived from an EMBL/GenBank/DDBJ whole genome shotgun (WGS) entry which is preliminary data.</text>
</comment>
<accession>A0A9X8HJS7</accession>